<feature type="compositionally biased region" description="Basic and acidic residues" evidence="1">
    <location>
        <begin position="60"/>
        <end position="81"/>
    </location>
</feature>
<evidence type="ECO:0000313" key="3">
    <source>
        <dbReference type="Proteomes" id="UP001642360"/>
    </source>
</evidence>
<reference evidence="2 3" key="1">
    <citation type="submission" date="2024-02" db="EMBL/GenBank/DDBJ databases">
        <authorList>
            <person name="Vignale AGUSTIN F."/>
            <person name="Sosa J E."/>
            <person name="Modenutti C."/>
        </authorList>
    </citation>
    <scope>NUCLEOTIDE SEQUENCE [LARGE SCALE GENOMIC DNA]</scope>
</reference>
<feature type="region of interest" description="Disordered" evidence="1">
    <location>
        <begin position="32"/>
        <end position="81"/>
    </location>
</feature>
<name>A0ABC8UF55_9AQUA</name>
<proteinExistence type="predicted"/>
<dbReference type="Proteomes" id="UP001642360">
    <property type="component" value="Unassembled WGS sequence"/>
</dbReference>
<keyword evidence="3" id="KW-1185">Reference proteome</keyword>
<dbReference type="AlphaFoldDB" id="A0ABC8UF55"/>
<gene>
    <name evidence="2" type="ORF">ILEXP_LOCUS49535</name>
</gene>
<protein>
    <submittedName>
        <fullName evidence="2">Uncharacterized protein</fullName>
    </submittedName>
</protein>
<dbReference type="EMBL" id="CAUOFW020007547">
    <property type="protein sequence ID" value="CAK9179596.1"/>
    <property type="molecule type" value="Genomic_DNA"/>
</dbReference>
<evidence type="ECO:0000313" key="2">
    <source>
        <dbReference type="EMBL" id="CAK9179596.1"/>
    </source>
</evidence>
<evidence type="ECO:0000256" key="1">
    <source>
        <dbReference type="SAM" id="MobiDB-lite"/>
    </source>
</evidence>
<sequence length="81" mass="9164">MSVSAETKKQRDRDVEGEKQRVVIYLVRRAHRMSSGNTSVRESIASPGSLASSLGWLGTEESRGERERETNRESVTQLDRE</sequence>
<comment type="caution">
    <text evidence="2">The sequence shown here is derived from an EMBL/GenBank/DDBJ whole genome shotgun (WGS) entry which is preliminary data.</text>
</comment>
<organism evidence="2 3">
    <name type="scientific">Ilex paraguariensis</name>
    <name type="common">yerba mate</name>
    <dbReference type="NCBI Taxonomy" id="185542"/>
    <lineage>
        <taxon>Eukaryota</taxon>
        <taxon>Viridiplantae</taxon>
        <taxon>Streptophyta</taxon>
        <taxon>Embryophyta</taxon>
        <taxon>Tracheophyta</taxon>
        <taxon>Spermatophyta</taxon>
        <taxon>Magnoliopsida</taxon>
        <taxon>eudicotyledons</taxon>
        <taxon>Gunneridae</taxon>
        <taxon>Pentapetalae</taxon>
        <taxon>asterids</taxon>
        <taxon>campanulids</taxon>
        <taxon>Aquifoliales</taxon>
        <taxon>Aquifoliaceae</taxon>
        <taxon>Ilex</taxon>
    </lineage>
</organism>
<accession>A0ABC8UF55</accession>